<evidence type="ECO:0000259" key="1">
    <source>
        <dbReference type="Pfam" id="PF12652"/>
    </source>
</evidence>
<dbReference type="AlphaFoldDB" id="A0A1D2YVJ3"/>
<dbReference type="Pfam" id="PF12652">
    <property type="entry name" value="CotJB"/>
    <property type="match status" value="1"/>
</dbReference>
<dbReference type="STRING" id="337097.BHF71_07610"/>
<dbReference type="InterPro" id="IPR024207">
    <property type="entry name" value="CotJB_dom"/>
</dbReference>
<feature type="domain" description="Protein CotJB" evidence="1">
    <location>
        <begin position="7"/>
        <end position="80"/>
    </location>
</feature>
<evidence type="ECO:0000313" key="2">
    <source>
        <dbReference type="EMBL" id="OEF99748.1"/>
    </source>
</evidence>
<dbReference type="Proteomes" id="UP000243739">
    <property type="component" value="Unassembled WGS sequence"/>
</dbReference>
<keyword evidence="3" id="KW-1185">Reference proteome</keyword>
<proteinExistence type="predicted"/>
<evidence type="ECO:0000313" key="3">
    <source>
        <dbReference type="Proteomes" id="UP000243739"/>
    </source>
</evidence>
<accession>A0A1D2YVJ3</accession>
<dbReference type="RefSeq" id="WP_069656405.1">
    <property type="nucleotide sequence ID" value="NZ_MIJF01000014.1"/>
</dbReference>
<dbReference type="EMBL" id="MIJF01000014">
    <property type="protein sequence ID" value="OEF99748.1"/>
    <property type="molecule type" value="Genomic_DNA"/>
</dbReference>
<gene>
    <name evidence="2" type="ORF">BHF71_07610</name>
</gene>
<organism evidence="2 3">
    <name type="scientific">Vulcanibacillus modesticaldus</name>
    <dbReference type="NCBI Taxonomy" id="337097"/>
    <lineage>
        <taxon>Bacteria</taxon>
        <taxon>Bacillati</taxon>
        <taxon>Bacillota</taxon>
        <taxon>Bacilli</taxon>
        <taxon>Bacillales</taxon>
        <taxon>Bacillaceae</taxon>
        <taxon>Vulcanibacillus</taxon>
    </lineage>
</organism>
<protein>
    <recommendedName>
        <fullName evidence="1">Protein CotJB domain-containing protein</fullName>
    </recommendedName>
</protein>
<name>A0A1D2YVJ3_9BACI</name>
<comment type="caution">
    <text evidence="2">The sequence shown here is derived from an EMBL/GenBank/DDBJ whole genome shotgun (WGS) entry which is preliminary data.</text>
</comment>
<dbReference type="PIRSF" id="PIRSF010606">
    <property type="entry name" value="Spore_coat_CotJB"/>
    <property type="match status" value="1"/>
</dbReference>
<dbReference type="InterPro" id="IPR016571">
    <property type="entry name" value="Spore_coat_assembly_CotJB"/>
</dbReference>
<reference evidence="2 3" key="1">
    <citation type="submission" date="2016-09" db="EMBL/GenBank/DDBJ databases">
        <title>Draft genome sequence for the type strain of Vulcanibacillus modesticaldus BR, a strictly anaerobic, moderately thermophilic, and nitrate-reducing bacterium from deep sea-hydrothermal vents of the Mid-Atlantic Ridge.</title>
        <authorList>
            <person name="Abin C.A."/>
            <person name="Hollibaugh J.T."/>
        </authorList>
    </citation>
    <scope>NUCLEOTIDE SEQUENCE [LARGE SCALE GENOMIC DNA]</scope>
    <source>
        <strain evidence="2 3">BR</strain>
    </source>
</reference>
<sequence length="83" mass="10057">MKRATPLLYKLQDLEFAALELKLYLDTHPNDKKAQQDFTNLTYQIMQLMPEVERYYGPLTQYGFSKENPARWIKDPWPWEIIY</sequence>